<dbReference type="PANTHER" id="PTHR42940">
    <property type="entry name" value="ALCOHOL DEHYDROGENASE 1-RELATED"/>
    <property type="match status" value="1"/>
</dbReference>
<dbReference type="Gene3D" id="3.40.50.720">
    <property type="entry name" value="NAD(P)-binding Rossmann-like Domain"/>
    <property type="match status" value="1"/>
</dbReference>
<evidence type="ECO:0000256" key="6">
    <source>
        <dbReference type="ARBA" id="ARBA00023002"/>
    </source>
</evidence>
<dbReference type="NCBIfam" id="TIGR02822">
    <property type="entry name" value="adh_fam_2"/>
    <property type="match status" value="1"/>
</dbReference>
<dbReference type="InterPro" id="IPR020843">
    <property type="entry name" value="ER"/>
</dbReference>
<evidence type="ECO:0000256" key="1">
    <source>
        <dbReference type="ARBA" id="ARBA00001947"/>
    </source>
</evidence>
<dbReference type="SUPFAM" id="SSF51735">
    <property type="entry name" value="NAD(P)-binding Rossmann-fold domains"/>
    <property type="match status" value="1"/>
</dbReference>
<dbReference type="Pfam" id="PF08240">
    <property type="entry name" value="ADH_N"/>
    <property type="match status" value="1"/>
</dbReference>
<dbReference type="PANTHER" id="PTHR42940:SF8">
    <property type="entry name" value="VACUOLAR PROTEIN SORTING-ASSOCIATED PROTEIN 11"/>
    <property type="match status" value="1"/>
</dbReference>
<organism evidence="8 9">
    <name type="scientific">Eiseniibacteriota bacterium</name>
    <dbReference type="NCBI Taxonomy" id="2212470"/>
    <lineage>
        <taxon>Bacteria</taxon>
        <taxon>Candidatus Eiseniibacteriota</taxon>
    </lineage>
</organism>
<accession>A0A538TGV9</accession>
<evidence type="ECO:0000256" key="3">
    <source>
        <dbReference type="ARBA" id="ARBA00013190"/>
    </source>
</evidence>
<evidence type="ECO:0000256" key="2">
    <source>
        <dbReference type="ARBA" id="ARBA00008072"/>
    </source>
</evidence>
<protein>
    <recommendedName>
        <fullName evidence="3">alcohol dehydrogenase</fullName>
        <ecNumber evidence="3">1.1.1.1</ecNumber>
    </recommendedName>
</protein>
<dbReference type="Gene3D" id="3.90.180.10">
    <property type="entry name" value="Medium-chain alcohol dehydrogenases, catalytic domain"/>
    <property type="match status" value="1"/>
</dbReference>
<evidence type="ECO:0000259" key="7">
    <source>
        <dbReference type="SMART" id="SM00829"/>
    </source>
</evidence>
<dbReference type="GO" id="GO:0046872">
    <property type="term" value="F:metal ion binding"/>
    <property type="evidence" value="ECO:0007669"/>
    <property type="project" value="UniProtKB-KW"/>
</dbReference>
<sequence>MKAMILDRPAPISSSPLALLETAEPQPGSGEVRVRVRACGICRTDLHVIEGDLPAKRLPLIPGHQVVGIVDRAGPGAKRFRVGDRIGIAWLRHACGKCAYCSAGKENLCESSLYTGYHANGGYAEYAVVPEAFAYAIPPVFADAEATPLLCSGIIGYRALMRAEVPRGGTLGVWGFGSSAHITIQIALARGCRVYVATRGEKHQALAREMGATWVGGAADPLPVKVDGGILFAPAGELVPVALRSIEKGGALAVAGIWLSPIPALDYERELFYERNLRSVTANTRADGEALLKEAAAISLRPRVTPFPLAEANQGLDQLKRDQLNGTGVLVVEC</sequence>
<dbReference type="InterPro" id="IPR013149">
    <property type="entry name" value="ADH-like_C"/>
</dbReference>
<keyword evidence="6" id="KW-0560">Oxidoreductase</keyword>
<comment type="similarity">
    <text evidence="2">Belongs to the zinc-containing alcohol dehydrogenase family.</text>
</comment>
<dbReference type="GO" id="GO:0005737">
    <property type="term" value="C:cytoplasm"/>
    <property type="evidence" value="ECO:0007669"/>
    <property type="project" value="TreeGrafter"/>
</dbReference>
<comment type="cofactor">
    <cofactor evidence="1">
        <name>Zn(2+)</name>
        <dbReference type="ChEBI" id="CHEBI:29105"/>
    </cofactor>
</comment>
<evidence type="ECO:0000313" key="9">
    <source>
        <dbReference type="Proteomes" id="UP000317691"/>
    </source>
</evidence>
<comment type="caution">
    <text evidence="8">The sequence shown here is derived from an EMBL/GenBank/DDBJ whole genome shotgun (WGS) entry which is preliminary data.</text>
</comment>
<dbReference type="SMART" id="SM00829">
    <property type="entry name" value="PKS_ER"/>
    <property type="match status" value="1"/>
</dbReference>
<proteinExistence type="inferred from homology"/>
<gene>
    <name evidence="8" type="ORF">E6K79_11365</name>
</gene>
<name>A0A538TGV9_UNCEI</name>
<dbReference type="InterPro" id="IPR036291">
    <property type="entry name" value="NAD(P)-bd_dom_sf"/>
</dbReference>
<dbReference type="EC" id="1.1.1.1" evidence="3"/>
<evidence type="ECO:0000313" key="8">
    <source>
        <dbReference type="EMBL" id="TMQ62850.1"/>
    </source>
</evidence>
<dbReference type="InterPro" id="IPR014187">
    <property type="entry name" value="ADH_Zn_typ-2"/>
</dbReference>
<dbReference type="CDD" id="cd08298">
    <property type="entry name" value="CAD2"/>
    <property type="match status" value="1"/>
</dbReference>
<evidence type="ECO:0000256" key="4">
    <source>
        <dbReference type="ARBA" id="ARBA00022723"/>
    </source>
</evidence>
<dbReference type="SUPFAM" id="SSF50129">
    <property type="entry name" value="GroES-like"/>
    <property type="match status" value="1"/>
</dbReference>
<dbReference type="Proteomes" id="UP000317691">
    <property type="component" value="Unassembled WGS sequence"/>
</dbReference>
<keyword evidence="5" id="KW-0862">Zinc</keyword>
<feature type="domain" description="Enoyl reductase (ER)" evidence="7">
    <location>
        <begin position="13"/>
        <end position="330"/>
    </location>
</feature>
<dbReference type="InterPro" id="IPR013154">
    <property type="entry name" value="ADH-like_N"/>
</dbReference>
<reference evidence="8 9" key="1">
    <citation type="journal article" date="2019" name="Nat. Microbiol.">
        <title>Mediterranean grassland soil C-N compound turnover is dependent on rainfall and depth, and is mediated by genomically divergent microorganisms.</title>
        <authorList>
            <person name="Diamond S."/>
            <person name="Andeer P.F."/>
            <person name="Li Z."/>
            <person name="Crits-Christoph A."/>
            <person name="Burstein D."/>
            <person name="Anantharaman K."/>
            <person name="Lane K.R."/>
            <person name="Thomas B.C."/>
            <person name="Pan C."/>
            <person name="Northen T.R."/>
            <person name="Banfield J.F."/>
        </authorList>
    </citation>
    <scope>NUCLEOTIDE SEQUENCE [LARGE SCALE GENOMIC DNA]</scope>
    <source>
        <strain evidence="8">WS_9</strain>
    </source>
</reference>
<dbReference type="Pfam" id="PF00107">
    <property type="entry name" value="ADH_zinc_N"/>
    <property type="match status" value="1"/>
</dbReference>
<evidence type="ECO:0000256" key="5">
    <source>
        <dbReference type="ARBA" id="ARBA00022833"/>
    </source>
</evidence>
<dbReference type="InterPro" id="IPR011032">
    <property type="entry name" value="GroES-like_sf"/>
</dbReference>
<dbReference type="AlphaFoldDB" id="A0A538TGV9"/>
<dbReference type="GO" id="GO:0004022">
    <property type="term" value="F:alcohol dehydrogenase (NAD+) activity"/>
    <property type="evidence" value="ECO:0007669"/>
    <property type="project" value="UniProtKB-EC"/>
</dbReference>
<keyword evidence="4" id="KW-0479">Metal-binding</keyword>
<dbReference type="EMBL" id="VBOZ01000035">
    <property type="protein sequence ID" value="TMQ62850.1"/>
    <property type="molecule type" value="Genomic_DNA"/>
</dbReference>